<name>A0A6J7UG98_9ZZZZ</name>
<evidence type="ECO:0000313" key="2">
    <source>
        <dbReference type="EMBL" id="CAB5064800.1"/>
    </source>
</evidence>
<dbReference type="InterPro" id="IPR025497">
    <property type="entry name" value="PatA-like_N"/>
</dbReference>
<dbReference type="PANTHER" id="PTHR36304:SF4">
    <property type="entry name" value="DUF4388 DOMAIN-CONTAINING PROTEIN"/>
    <property type="match status" value="1"/>
</dbReference>
<dbReference type="AlphaFoldDB" id="A0A6J7UG98"/>
<gene>
    <name evidence="2" type="ORF">UFOPK4354_00614</name>
</gene>
<reference evidence="2" key="1">
    <citation type="submission" date="2020-05" db="EMBL/GenBank/DDBJ databases">
        <authorList>
            <person name="Chiriac C."/>
            <person name="Salcher M."/>
            <person name="Ghai R."/>
            <person name="Kavagutti S V."/>
        </authorList>
    </citation>
    <scope>NUCLEOTIDE SEQUENCE</scope>
</reference>
<protein>
    <submittedName>
        <fullName evidence="2">Unannotated protein</fullName>
    </submittedName>
</protein>
<dbReference type="PANTHER" id="PTHR36304">
    <property type="entry name" value="DOMAIN GTPASE-ACTIVATING PROTEIN, PUTATIVE-RELATED-RELATED"/>
    <property type="match status" value="1"/>
</dbReference>
<dbReference type="EMBL" id="CAFBQW010000050">
    <property type="protein sequence ID" value="CAB5064800.1"/>
    <property type="molecule type" value="Genomic_DNA"/>
</dbReference>
<accession>A0A6J7UG98</accession>
<feature type="domain" description="PatA-like N-terminal" evidence="1">
    <location>
        <begin position="4"/>
        <end position="82"/>
    </location>
</feature>
<dbReference type="Pfam" id="PF14332">
    <property type="entry name" value="DUF4388"/>
    <property type="match status" value="1"/>
</dbReference>
<sequence>MPLQGTIDSFPLADVLSLLNSSSRLGRLTVRGDRHTGWIEVAGGFLNAAEIEGKASLEPRGALFELLRCTGGDFEFLALDKVELSDATVEGASLADCLQESELRLKRWEEIEQVLPSTAHRIELVRQLPSDEIVVDPLLWSLLVAVQGTSAVCDVVERVRADELDVCAALTLLVADGLAVVSAPRDTAALDTAALDTAALDTAALDTAALDTAALVSETHSQTPLSVPIDVVETPFPQHFPIDDLVGSSEADTSDLWHRTEEFVAPPATDSTAVSTDTAASLDTAVSLDTAASMDTLTAAAAWDQLVSPLQDLQELDPDSYEELEDTPSTQEDVFRQMSTLSPQAADAIAAALNARPEPDYEGSVAVSGRDTDNSDAHQFESTIVEAQLASEDSTDDMLGLVSPQGEFPAVDGLGEDEGPLGPISFIGSF</sequence>
<evidence type="ECO:0000259" key="1">
    <source>
        <dbReference type="Pfam" id="PF14332"/>
    </source>
</evidence>
<organism evidence="2">
    <name type="scientific">freshwater metagenome</name>
    <dbReference type="NCBI Taxonomy" id="449393"/>
    <lineage>
        <taxon>unclassified sequences</taxon>
        <taxon>metagenomes</taxon>
        <taxon>ecological metagenomes</taxon>
    </lineage>
</organism>
<proteinExistence type="predicted"/>